<evidence type="ECO:0000256" key="2">
    <source>
        <dbReference type="ARBA" id="ARBA00022741"/>
    </source>
</evidence>
<dbReference type="Gene3D" id="1.10.1420.10">
    <property type="match status" value="2"/>
</dbReference>
<keyword evidence="4 7" id="KW-0067">ATP-binding</keyword>
<dbReference type="Proteomes" id="UP001398420">
    <property type="component" value="Unassembled WGS sequence"/>
</dbReference>
<dbReference type="HAMAP" id="MF_00096">
    <property type="entry name" value="MutS"/>
    <property type="match status" value="1"/>
</dbReference>
<feature type="domain" description="DNA mismatch repair proteins mutS family" evidence="10">
    <location>
        <begin position="675"/>
        <end position="691"/>
    </location>
</feature>
<name>A0ABU9LHS6_9BACL</name>
<dbReference type="PANTHER" id="PTHR11361:SF34">
    <property type="entry name" value="DNA MISMATCH REPAIR PROTEIN MSH1, MITOCHONDRIAL"/>
    <property type="match status" value="1"/>
</dbReference>
<dbReference type="Gene3D" id="3.40.1170.10">
    <property type="entry name" value="DNA repair protein MutS, domain I"/>
    <property type="match status" value="1"/>
</dbReference>
<dbReference type="InterPro" id="IPR007696">
    <property type="entry name" value="DNA_mismatch_repair_MutS_core"/>
</dbReference>
<dbReference type="Pfam" id="PF00488">
    <property type="entry name" value="MutS_V"/>
    <property type="match status" value="1"/>
</dbReference>
<dbReference type="InterPro" id="IPR027417">
    <property type="entry name" value="P-loop_NTPase"/>
</dbReference>
<evidence type="ECO:0000256" key="7">
    <source>
        <dbReference type="HAMAP-Rule" id="MF_00096"/>
    </source>
</evidence>
<dbReference type="SMART" id="SM00533">
    <property type="entry name" value="MUTSd"/>
    <property type="match status" value="1"/>
</dbReference>
<evidence type="ECO:0000313" key="12">
    <source>
        <dbReference type="Proteomes" id="UP001398420"/>
    </source>
</evidence>
<evidence type="ECO:0000256" key="5">
    <source>
        <dbReference type="ARBA" id="ARBA00023125"/>
    </source>
</evidence>
<dbReference type="InterPro" id="IPR007861">
    <property type="entry name" value="DNA_mismatch_repair_MutS_clamp"/>
</dbReference>
<dbReference type="PROSITE" id="PS00486">
    <property type="entry name" value="DNA_MISMATCH_REPAIR_2"/>
    <property type="match status" value="1"/>
</dbReference>
<gene>
    <name evidence="7 11" type="primary">mutS</name>
    <name evidence="11" type="ORF">AAF454_01710</name>
</gene>
<dbReference type="CDD" id="cd03284">
    <property type="entry name" value="ABC_MutS1"/>
    <property type="match status" value="1"/>
</dbReference>
<keyword evidence="6 7" id="KW-0234">DNA repair</keyword>
<dbReference type="InterPro" id="IPR007860">
    <property type="entry name" value="DNA_mmatch_repair_MutS_con_dom"/>
</dbReference>
<dbReference type="SUPFAM" id="SSF53150">
    <property type="entry name" value="DNA repair protein MutS, domain II"/>
    <property type="match status" value="1"/>
</dbReference>
<dbReference type="Gene3D" id="3.30.420.110">
    <property type="entry name" value="MutS, connector domain"/>
    <property type="match status" value="1"/>
</dbReference>
<dbReference type="NCBIfam" id="TIGR01070">
    <property type="entry name" value="mutS1"/>
    <property type="match status" value="1"/>
</dbReference>
<evidence type="ECO:0000256" key="4">
    <source>
        <dbReference type="ARBA" id="ARBA00022840"/>
    </source>
</evidence>
<keyword evidence="12" id="KW-1185">Reference proteome</keyword>
<comment type="caution">
    <text evidence="11">The sequence shown here is derived from an EMBL/GenBank/DDBJ whole genome shotgun (WGS) entry which is preliminary data.</text>
</comment>
<evidence type="ECO:0000256" key="9">
    <source>
        <dbReference type="RuleBase" id="RU003756"/>
    </source>
</evidence>
<dbReference type="NCBIfam" id="NF003810">
    <property type="entry name" value="PRK05399.1"/>
    <property type="match status" value="1"/>
</dbReference>
<evidence type="ECO:0000313" key="11">
    <source>
        <dbReference type="EMBL" id="MEL5987137.1"/>
    </source>
</evidence>
<sequence length="871" mass="99002">MMAYTPMIQQYLAVKADYKDAFLFYRLGDFYEMFFDDATRASQILEITLTSRDAGMKERIPMCGVPHHSAKNYIDTLIQKGYKVAICEQTEDPKQAKGVVKREVVQVVTPGTVMEGKNVDQKSNVYIAAVEQLAQQYGFVYLDLSTGEAVATYIDGDVKDVFQQLQSLQIREVVVSPELYDEWLELADRYAIVLSIAEKQVADAKEYIEDIPTHLHAVAKRLLHYLEETQLRALSHIQPFTFIEVQSILKIDANSKRNLELIQTLRGELKGSLLWLLDETVTAMGGRKLKQWIHQPLANRTAIEKRLQTVSHLMDSYFIRLELQTLLKEVYDLERLAGRIAFGSVGGRDLAQLRASLRQIPFIREQLEESGHEQLITLSRQMDDCQDIEAFLSQAITDHPPISIKEGDVIREGYNAQLDDYRYASRNGKDWIAQLEQKERERTGVKNLKIGYNRVFGYYIEMTKSNVHLADLTRYERKQTLANAERFITEELKEKEAIILNAEEKSLELEYTLFTEIREKIKPFIPRIQQLASQISELDVFVSFATVAENYQFVQPTFHDEQALKIVNGRHPVVEKMMNKSLYVPNDCILTTDENMLLITGPNMSGKSTFMRQVALITIMAQMGCYVPADEAVLPVTDQIFTRIGAADDLAGGQSTFMVEMMESQHAIMHATERSLLLFDEIGRGTSTYDGMSLAQAMMEYIHNEIGANTLFSTHYHELTTLEQALPRLRNVHVAATEQDGKVVFLHKVKEGPADQSYGIHVAELAELPKAIISRSRELLANFESNTQSGEVQVIEKIVEKIVEVPVEVPVKEQVKESSDQLSFFEAQEAVPALTQEEQEALNKLRSLNVSGTTPMDALQLVYQLQQTLLK</sequence>
<protein>
    <recommendedName>
        <fullName evidence="7 8">DNA mismatch repair protein MutS</fullName>
    </recommendedName>
</protein>
<organism evidence="11 12">
    <name type="scientific">Kurthia gibsonii</name>
    <dbReference type="NCBI Taxonomy" id="33946"/>
    <lineage>
        <taxon>Bacteria</taxon>
        <taxon>Bacillati</taxon>
        <taxon>Bacillota</taxon>
        <taxon>Bacilli</taxon>
        <taxon>Bacillales</taxon>
        <taxon>Caryophanaceae</taxon>
        <taxon>Kurthia</taxon>
    </lineage>
</organism>
<dbReference type="InterPro" id="IPR005748">
    <property type="entry name" value="DNA_mismatch_repair_MutS"/>
</dbReference>
<dbReference type="SUPFAM" id="SSF52540">
    <property type="entry name" value="P-loop containing nucleoside triphosphate hydrolases"/>
    <property type="match status" value="1"/>
</dbReference>
<comment type="similarity">
    <text evidence="1 7 9">Belongs to the DNA mismatch repair MutS family.</text>
</comment>
<dbReference type="InterPro" id="IPR000432">
    <property type="entry name" value="DNA_mismatch_repair_MutS_C"/>
</dbReference>
<keyword evidence="5 7" id="KW-0238">DNA-binding</keyword>
<evidence type="ECO:0000256" key="3">
    <source>
        <dbReference type="ARBA" id="ARBA00022763"/>
    </source>
</evidence>
<dbReference type="Pfam" id="PF01624">
    <property type="entry name" value="MutS_I"/>
    <property type="match status" value="1"/>
</dbReference>
<dbReference type="InterPro" id="IPR007695">
    <property type="entry name" value="DNA_mismatch_repair_MutS-lik_N"/>
</dbReference>
<dbReference type="InterPro" id="IPR016151">
    <property type="entry name" value="DNA_mismatch_repair_MutS_N"/>
</dbReference>
<dbReference type="Pfam" id="PF05188">
    <property type="entry name" value="MutS_II"/>
    <property type="match status" value="1"/>
</dbReference>
<dbReference type="SUPFAM" id="SSF48334">
    <property type="entry name" value="DNA repair protein MutS, domain III"/>
    <property type="match status" value="1"/>
</dbReference>
<comment type="function">
    <text evidence="7">This protein is involved in the repair of mismatches in DNA. It is possible that it carries out the mismatch recognition step. This protein has a weak ATPase activity.</text>
</comment>
<evidence type="ECO:0000256" key="6">
    <source>
        <dbReference type="ARBA" id="ARBA00023204"/>
    </source>
</evidence>
<feature type="binding site" evidence="7">
    <location>
        <begin position="601"/>
        <end position="608"/>
    </location>
    <ligand>
        <name>ATP</name>
        <dbReference type="ChEBI" id="CHEBI:30616"/>
    </ligand>
</feature>
<dbReference type="InterPro" id="IPR017261">
    <property type="entry name" value="DNA_mismatch_repair_MutS/MSH"/>
</dbReference>
<keyword evidence="2 7" id="KW-0547">Nucleotide-binding</keyword>
<reference evidence="11 12" key="1">
    <citation type="submission" date="2024-04" db="EMBL/GenBank/DDBJ databases">
        <authorList>
            <person name="Wu Y.S."/>
            <person name="Zhang L."/>
        </authorList>
    </citation>
    <scope>NUCLEOTIDE SEQUENCE [LARGE SCALE GENOMIC DNA]</scope>
    <source>
        <strain evidence="11 12">KG-01</strain>
    </source>
</reference>
<dbReference type="Pfam" id="PF05190">
    <property type="entry name" value="MutS_IV"/>
    <property type="match status" value="1"/>
</dbReference>
<dbReference type="SUPFAM" id="SSF55271">
    <property type="entry name" value="DNA repair protein MutS, domain I"/>
    <property type="match status" value="1"/>
</dbReference>
<dbReference type="InterPro" id="IPR036678">
    <property type="entry name" value="MutS_con_dom_sf"/>
</dbReference>
<keyword evidence="3 7" id="KW-0227">DNA damage</keyword>
<dbReference type="Gene3D" id="3.40.50.300">
    <property type="entry name" value="P-loop containing nucleotide triphosphate hydrolases"/>
    <property type="match status" value="1"/>
</dbReference>
<dbReference type="InterPro" id="IPR036187">
    <property type="entry name" value="DNA_mismatch_repair_MutS_sf"/>
</dbReference>
<evidence type="ECO:0000259" key="10">
    <source>
        <dbReference type="PROSITE" id="PS00486"/>
    </source>
</evidence>
<dbReference type="SMART" id="SM00534">
    <property type="entry name" value="MUTSac"/>
    <property type="match status" value="1"/>
</dbReference>
<proteinExistence type="inferred from homology"/>
<dbReference type="EMBL" id="JBCEWA010000001">
    <property type="protein sequence ID" value="MEL5987137.1"/>
    <property type="molecule type" value="Genomic_DNA"/>
</dbReference>
<dbReference type="PIRSF" id="PIRSF037677">
    <property type="entry name" value="DNA_mis_repair_Msh6"/>
    <property type="match status" value="1"/>
</dbReference>
<dbReference type="InterPro" id="IPR045076">
    <property type="entry name" value="MutS"/>
</dbReference>
<dbReference type="PANTHER" id="PTHR11361">
    <property type="entry name" value="DNA MISMATCH REPAIR PROTEIN MUTS FAMILY MEMBER"/>
    <property type="match status" value="1"/>
</dbReference>
<evidence type="ECO:0000256" key="8">
    <source>
        <dbReference type="NCBIfam" id="TIGR01070"/>
    </source>
</evidence>
<dbReference type="RefSeq" id="WP_087680138.1">
    <property type="nucleotide sequence ID" value="NZ_JBCEWA010000001.1"/>
</dbReference>
<accession>A0ABU9LHS6</accession>
<evidence type="ECO:0000256" key="1">
    <source>
        <dbReference type="ARBA" id="ARBA00006271"/>
    </source>
</evidence>
<dbReference type="Pfam" id="PF05192">
    <property type="entry name" value="MutS_III"/>
    <property type="match status" value="1"/>
</dbReference>